<evidence type="ECO:0000256" key="1">
    <source>
        <dbReference type="SAM" id="MobiDB-lite"/>
    </source>
</evidence>
<comment type="caution">
    <text evidence="2">The sequence shown here is derived from an EMBL/GenBank/DDBJ whole genome shotgun (WGS) entry which is preliminary data.</text>
</comment>
<gene>
    <name evidence="2" type="ORF">GDO78_017548</name>
</gene>
<keyword evidence="3" id="KW-1185">Reference proteome</keyword>
<evidence type="ECO:0000313" key="2">
    <source>
        <dbReference type="EMBL" id="KAG9465902.1"/>
    </source>
</evidence>
<proteinExistence type="predicted"/>
<reference evidence="2" key="1">
    <citation type="thesis" date="2020" institute="ProQuest LLC" country="789 East Eisenhower Parkway, Ann Arbor, MI, USA">
        <title>Comparative Genomics and Chromosome Evolution.</title>
        <authorList>
            <person name="Mudd A.B."/>
        </authorList>
    </citation>
    <scope>NUCLEOTIDE SEQUENCE</scope>
    <source>
        <strain evidence="2">HN-11 Male</strain>
        <tissue evidence="2">Kidney and liver</tissue>
    </source>
</reference>
<accession>A0A8J6B8C7</accession>
<organism evidence="2 3">
    <name type="scientific">Eleutherodactylus coqui</name>
    <name type="common">Puerto Rican coqui</name>
    <dbReference type="NCBI Taxonomy" id="57060"/>
    <lineage>
        <taxon>Eukaryota</taxon>
        <taxon>Metazoa</taxon>
        <taxon>Chordata</taxon>
        <taxon>Craniata</taxon>
        <taxon>Vertebrata</taxon>
        <taxon>Euteleostomi</taxon>
        <taxon>Amphibia</taxon>
        <taxon>Batrachia</taxon>
        <taxon>Anura</taxon>
        <taxon>Neobatrachia</taxon>
        <taxon>Hyloidea</taxon>
        <taxon>Eleutherodactylidae</taxon>
        <taxon>Eleutherodactylinae</taxon>
        <taxon>Eleutherodactylus</taxon>
        <taxon>Eleutherodactylus</taxon>
    </lineage>
</organism>
<feature type="region of interest" description="Disordered" evidence="1">
    <location>
        <begin position="57"/>
        <end position="76"/>
    </location>
</feature>
<name>A0A8J6B8C7_ELECQ</name>
<evidence type="ECO:0000313" key="3">
    <source>
        <dbReference type="Proteomes" id="UP000770717"/>
    </source>
</evidence>
<sequence length="76" mass="8350">MTIPSAMAWLTSSGTDVQEPMPWITSPGTEDQITSPGTEIDTLGDRYLYGSLNDLPWHGRPGADALDEQPWHRHSG</sequence>
<dbReference type="EMBL" id="WNTK01002567">
    <property type="protein sequence ID" value="KAG9465902.1"/>
    <property type="molecule type" value="Genomic_DNA"/>
</dbReference>
<protein>
    <submittedName>
        <fullName evidence="2">Uncharacterized protein</fullName>
    </submittedName>
</protein>
<dbReference type="AlphaFoldDB" id="A0A8J6B8C7"/>
<feature type="region of interest" description="Disordered" evidence="1">
    <location>
        <begin position="1"/>
        <end position="36"/>
    </location>
</feature>
<dbReference type="Proteomes" id="UP000770717">
    <property type="component" value="Unassembled WGS sequence"/>
</dbReference>
<feature type="compositionally biased region" description="Polar residues" evidence="1">
    <location>
        <begin position="26"/>
        <end position="36"/>
    </location>
</feature>